<feature type="compositionally biased region" description="Pro residues" evidence="10">
    <location>
        <begin position="235"/>
        <end position="245"/>
    </location>
</feature>
<dbReference type="InterPro" id="IPR011009">
    <property type="entry name" value="Kinase-like_dom_sf"/>
</dbReference>
<dbReference type="PROSITE" id="PS00108">
    <property type="entry name" value="PROTEIN_KINASE_ST"/>
    <property type="match status" value="1"/>
</dbReference>
<feature type="coiled-coil region" evidence="9">
    <location>
        <begin position="735"/>
        <end position="762"/>
    </location>
</feature>
<evidence type="ECO:0000256" key="8">
    <source>
        <dbReference type="PROSITE-ProRule" id="PRU10141"/>
    </source>
</evidence>
<dbReference type="FunFam" id="3.30.200.20:FF:000042">
    <property type="entry name" value="Aurora kinase A"/>
    <property type="match status" value="1"/>
</dbReference>
<dbReference type="CDD" id="cd13118">
    <property type="entry name" value="POLO_box_1"/>
    <property type="match status" value="1"/>
</dbReference>
<dbReference type="PROSITE" id="PS50011">
    <property type="entry name" value="PROTEIN_KINASE_DOM"/>
    <property type="match status" value="1"/>
</dbReference>
<evidence type="ECO:0000313" key="12">
    <source>
        <dbReference type="EMBL" id="QSZ35531.1"/>
    </source>
</evidence>
<dbReference type="InterPro" id="IPR017441">
    <property type="entry name" value="Protein_kinase_ATP_BS"/>
</dbReference>
<dbReference type="Gene3D" id="3.30.1120.30">
    <property type="entry name" value="POLO box domain"/>
    <property type="match status" value="1"/>
</dbReference>
<evidence type="ECO:0000256" key="2">
    <source>
        <dbReference type="ARBA" id="ARBA00019599"/>
    </source>
</evidence>
<gene>
    <name evidence="12" type="ORF">DSL72_008401</name>
</gene>
<feature type="domain" description="Protein kinase" evidence="11">
    <location>
        <begin position="255"/>
        <end position="517"/>
    </location>
</feature>
<evidence type="ECO:0000259" key="11">
    <source>
        <dbReference type="PROSITE" id="PS50011"/>
    </source>
</evidence>
<dbReference type="InterPro" id="IPR000719">
    <property type="entry name" value="Prot_kinase_dom"/>
</dbReference>
<dbReference type="FunFam" id="3.30.1120.30:FF:000004">
    <property type="entry name" value="Serine/threonine-protein kinase"/>
    <property type="match status" value="1"/>
</dbReference>
<dbReference type="Pfam" id="PF00069">
    <property type="entry name" value="Pkinase"/>
    <property type="match status" value="1"/>
</dbReference>
<dbReference type="CDD" id="cd14099">
    <property type="entry name" value="STKc_PLK"/>
    <property type="match status" value="1"/>
</dbReference>
<dbReference type="AlphaFoldDB" id="A0A8A3PKR3"/>
<dbReference type="GO" id="GO:0005737">
    <property type="term" value="C:cytoplasm"/>
    <property type="evidence" value="ECO:0007669"/>
    <property type="project" value="TreeGrafter"/>
</dbReference>
<dbReference type="Gene3D" id="1.10.510.10">
    <property type="entry name" value="Transferase(Phosphotransferase) domain 1"/>
    <property type="match status" value="1"/>
</dbReference>
<evidence type="ECO:0000256" key="6">
    <source>
        <dbReference type="ARBA" id="ARBA00022777"/>
    </source>
</evidence>
<dbReference type="InterPro" id="IPR033701">
    <property type="entry name" value="POLO_box_1"/>
</dbReference>
<organism evidence="12 13">
    <name type="scientific">Monilinia vaccinii-corymbosi</name>
    <dbReference type="NCBI Taxonomy" id="61207"/>
    <lineage>
        <taxon>Eukaryota</taxon>
        <taxon>Fungi</taxon>
        <taxon>Dikarya</taxon>
        <taxon>Ascomycota</taxon>
        <taxon>Pezizomycotina</taxon>
        <taxon>Leotiomycetes</taxon>
        <taxon>Helotiales</taxon>
        <taxon>Sclerotiniaceae</taxon>
        <taxon>Monilinia</taxon>
    </lineage>
</organism>
<keyword evidence="5 8" id="KW-0547">Nucleotide-binding</keyword>
<dbReference type="GO" id="GO:0007052">
    <property type="term" value="P:mitotic spindle organization"/>
    <property type="evidence" value="ECO:0007669"/>
    <property type="project" value="TreeGrafter"/>
</dbReference>
<dbReference type="PANTHER" id="PTHR24345:SF0">
    <property type="entry name" value="CELL CYCLE SERINE_THREONINE-PROTEIN KINASE CDC5_MSD2"/>
    <property type="match status" value="1"/>
</dbReference>
<dbReference type="GO" id="GO:0005634">
    <property type="term" value="C:nucleus"/>
    <property type="evidence" value="ECO:0007669"/>
    <property type="project" value="TreeGrafter"/>
</dbReference>
<keyword evidence="3" id="KW-0723">Serine/threonine-protein kinase</keyword>
<evidence type="ECO:0000256" key="3">
    <source>
        <dbReference type="ARBA" id="ARBA00022527"/>
    </source>
</evidence>
<keyword evidence="13" id="KW-1185">Reference proteome</keyword>
<keyword evidence="9" id="KW-0175">Coiled coil</keyword>
<dbReference type="EMBL" id="CP063409">
    <property type="protein sequence ID" value="QSZ35531.1"/>
    <property type="molecule type" value="Genomic_DNA"/>
</dbReference>
<feature type="binding site" evidence="8">
    <location>
        <position position="284"/>
    </location>
    <ligand>
        <name>ATP</name>
        <dbReference type="ChEBI" id="CHEBI:30616"/>
    </ligand>
</feature>
<evidence type="ECO:0000313" key="13">
    <source>
        <dbReference type="Proteomes" id="UP000672032"/>
    </source>
</evidence>
<evidence type="ECO:0000256" key="9">
    <source>
        <dbReference type="SAM" id="Coils"/>
    </source>
</evidence>
<feature type="region of interest" description="Disordered" evidence="10">
    <location>
        <begin position="669"/>
        <end position="713"/>
    </location>
</feature>
<keyword evidence="6" id="KW-0418">Kinase</keyword>
<evidence type="ECO:0000256" key="1">
    <source>
        <dbReference type="ARBA" id="ARBA00018572"/>
    </source>
</evidence>
<evidence type="ECO:0000256" key="7">
    <source>
        <dbReference type="ARBA" id="ARBA00022840"/>
    </source>
</evidence>
<name>A0A8A3PKR3_9HELO</name>
<dbReference type="SUPFAM" id="SSF56112">
    <property type="entry name" value="Protein kinase-like (PK-like)"/>
    <property type="match status" value="1"/>
</dbReference>
<reference evidence="12" key="1">
    <citation type="submission" date="2020-10" db="EMBL/GenBank/DDBJ databases">
        <title>Genome Sequence of Monilinia vaccinii-corymbosi Sheds Light on Mummy Berry Disease Infection of Blueberry and Mating Type.</title>
        <authorList>
            <person name="Yow A.G."/>
            <person name="Zhang Y."/>
            <person name="Bansal K."/>
            <person name="Eacker S.M."/>
            <person name="Sullivan S."/>
            <person name="Liachko I."/>
            <person name="Cubeta M.A."/>
            <person name="Rollins J.A."/>
            <person name="Ashrafi H."/>
        </authorList>
    </citation>
    <scope>NUCLEOTIDE SEQUENCE</scope>
    <source>
        <strain evidence="12">RL-1</strain>
    </source>
</reference>
<proteinExistence type="predicted"/>
<dbReference type="GO" id="GO:0000922">
    <property type="term" value="C:spindle pole"/>
    <property type="evidence" value="ECO:0007669"/>
    <property type="project" value="TreeGrafter"/>
</dbReference>
<dbReference type="PANTHER" id="PTHR24345">
    <property type="entry name" value="SERINE/THREONINE-PROTEIN KINASE PLK"/>
    <property type="match status" value="1"/>
</dbReference>
<evidence type="ECO:0000256" key="10">
    <source>
        <dbReference type="SAM" id="MobiDB-lite"/>
    </source>
</evidence>
<dbReference type="SMART" id="SM00220">
    <property type="entry name" value="S_TKc"/>
    <property type="match status" value="1"/>
</dbReference>
<dbReference type="FunFam" id="1.10.510.10:FF:000652">
    <property type="entry name" value="Serine/threonine-protein kinase"/>
    <property type="match status" value="1"/>
</dbReference>
<evidence type="ECO:0000256" key="5">
    <source>
        <dbReference type="ARBA" id="ARBA00022741"/>
    </source>
</evidence>
<dbReference type="GO" id="GO:0000776">
    <property type="term" value="C:kinetochore"/>
    <property type="evidence" value="ECO:0007669"/>
    <property type="project" value="TreeGrafter"/>
</dbReference>
<sequence>MEEVTKEVNKEANKEANTYQLPRCWTPTIRLVPLSVAEQARERQRPSPAQVSEFSNRHGSMLGQYVYGRHLGSENKWYLELQYAKLIWEIIPLAIDTTDIIGCVLSQWARFPAKCGRTSSKNHYTKLFFTNYQTIQVYCAHDGKELQHFHVLIQLDLEFRRSQVDDRFNGQTYEEFMRAAFDSIHHYLIWEQVFPCNGDMEALSPRDVNMNIRTKPVVQKAPPTAKLPREKDHPPPPPSEVPEPPCSDRKNGSIYKTGRCLGKGGFAICYEGQLKGTRKKYALKIVKSHMSQKKMEQKFQTELQIHSKMNHPNIVRFHRAFSYDKCTYIAMELCPNASLMDMVKKRKYLTEPEVRFYTVQIAGAIKYMHARGIIHRDLKMGNIFLDKDMNVKIGDFGLAALLMSNKDMAACRRTTLCGTPNYIAPEILSKNNGGHDHAVDIWSLGIIIFAMLTGKPPFQSATADEIYRRAKEREYAWPQHFVDANMISPEIQDLVSTMLQDAEQRPHPDVIVQHPFFTCGWMPQVEEMSVDLLEDPPRPDQFPSDIIKPGRPNPYVRNLKKLCIKCEVGPWTPKKQYTSLYKECALEEKAGLTPHVPLVEGIVYRPYAEWVREQDQQSVEEKPATELEASSTVMESLIADISESTVGQLAKKPMSQRTVSQRVVSQSFAAQQRVKDQPPSSATIRGALPRRPTQREAQVRDPPSTTTEIKPRGILKTKAIPSVPQISSEAEGRLAANLVDELQKADEERRSQELKKQQSTKNVVSLFGPQEKLEWLPGSKPDHILEALQRLQVELDRALNSRSIAATPKSRPPSPAIVVKWVDYTNKYGLGYILSNGSVGCVFRETPAGSPESEDNVIAPSCIVIRDGERHLANRTNKSYVHRHQIVPISGPNVEFYESKGERGMLRGSVPAKTYRVAENNEGRPGRLPLGVDSFDNRKREKICLWKKFGNYMFAYGRDSEYPYESWTAGQNPESTINSTVITFYQRWGDVGCWGFSDGHFQFNFPDHTKVVLSADGFWCDFYHLSFECARELTEKGTLPTTALDERQHLSYPLQTLLNFMAKPSRAAKTTLRKRPEIDPMIQGLPQANDFRRKVEFIRCAVKEWVHNGGLGISDMEPKTRLRWMGYREVYDDKKLKHVWTTVGGRKGDERRVAWYDPRKPQEVIYDAEVNGVMVE</sequence>
<dbReference type="GO" id="GO:0005524">
    <property type="term" value="F:ATP binding"/>
    <property type="evidence" value="ECO:0007669"/>
    <property type="project" value="UniProtKB-UniRule"/>
</dbReference>
<dbReference type="Proteomes" id="UP000672032">
    <property type="component" value="Chromosome 5"/>
</dbReference>
<dbReference type="InterPro" id="IPR008271">
    <property type="entry name" value="Ser/Thr_kinase_AS"/>
</dbReference>
<accession>A0A8A3PKR3</accession>
<dbReference type="InterPro" id="IPR036947">
    <property type="entry name" value="POLO_box_dom_sf"/>
</dbReference>
<dbReference type="PROSITE" id="PS00107">
    <property type="entry name" value="PROTEIN_KINASE_ATP"/>
    <property type="match status" value="1"/>
</dbReference>
<feature type="region of interest" description="Disordered" evidence="10">
    <location>
        <begin position="213"/>
        <end position="250"/>
    </location>
</feature>
<dbReference type="GO" id="GO:0005816">
    <property type="term" value="C:spindle pole body"/>
    <property type="evidence" value="ECO:0007669"/>
    <property type="project" value="TreeGrafter"/>
</dbReference>
<evidence type="ECO:0000256" key="4">
    <source>
        <dbReference type="ARBA" id="ARBA00022679"/>
    </source>
</evidence>
<keyword evidence="4" id="KW-0808">Transferase</keyword>
<dbReference type="GO" id="GO:0004674">
    <property type="term" value="F:protein serine/threonine kinase activity"/>
    <property type="evidence" value="ECO:0007669"/>
    <property type="project" value="UniProtKB-KW"/>
</dbReference>
<dbReference type="SUPFAM" id="SSF82615">
    <property type="entry name" value="Polo-box domain"/>
    <property type="match status" value="2"/>
</dbReference>
<protein>
    <recommendedName>
        <fullName evidence="1">Serine/threonine-protein kinase ATG1</fullName>
    </recommendedName>
    <alternativeName>
        <fullName evidence="2">Serine/threonine-protein kinase atg1</fullName>
    </alternativeName>
</protein>
<keyword evidence="7 8" id="KW-0067">ATP-binding</keyword>
<dbReference type="OrthoDB" id="408964at2759"/>